<dbReference type="HOGENOM" id="CLU_1979978_0_0_6"/>
<keyword evidence="2" id="KW-1185">Reference proteome</keyword>
<reference evidence="1 2" key="1">
    <citation type="submission" date="2007-11" db="EMBL/GenBank/DDBJ databases">
        <authorList>
            <consortium name="The Salmonella enterica serovar Arizonae Genome Sequencing Project"/>
            <person name="McClelland M."/>
            <person name="Sanderson E.K."/>
            <person name="Porwollik S."/>
            <person name="Spieth J."/>
            <person name="Clifton W.S."/>
            <person name="Fulton R."/>
            <person name="Chunyan W."/>
            <person name="Wollam A."/>
            <person name="Shah N."/>
            <person name="Pepin K."/>
            <person name="Bhonagiri V."/>
            <person name="Nash W."/>
            <person name="Johnson M."/>
            <person name="Thiruvilangam P."/>
            <person name="Wilson R."/>
        </authorList>
    </citation>
    <scope>NUCLEOTIDE SEQUENCE [LARGE SCALE GENOMIC DNA]</scope>
    <source>
        <strain evidence="2">ATCC BAA-731 / CDC346-86 / RSK2980</strain>
    </source>
</reference>
<dbReference type="KEGG" id="ses:SARI_03491"/>
<protein>
    <submittedName>
        <fullName evidence="1">Uncharacterized protein</fullName>
    </submittedName>
</protein>
<dbReference type="AlphaFoldDB" id="A9MHD4"/>
<dbReference type="Proteomes" id="UP000002084">
    <property type="component" value="Chromosome"/>
</dbReference>
<evidence type="ECO:0000313" key="1">
    <source>
        <dbReference type="EMBL" id="ABX23316.1"/>
    </source>
</evidence>
<dbReference type="STRING" id="41514.SARI_03491"/>
<accession>A9MHD4</accession>
<evidence type="ECO:0000313" key="2">
    <source>
        <dbReference type="Proteomes" id="UP000002084"/>
    </source>
</evidence>
<name>A9MHD4_SALAR</name>
<organism evidence="1 2">
    <name type="scientific">Salmonella arizonae (strain ATCC BAA-731 / CDC346-86 / RSK2980)</name>
    <dbReference type="NCBI Taxonomy" id="41514"/>
    <lineage>
        <taxon>Bacteria</taxon>
        <taxon>Pseudomonadati</taxon>
        <taxon>Pseudomonadota</taxon>
        <taxon>Gammaproteobacteria</taxon>
        <taxon>Enterobacterales</taxon>
        <taxon>Enterobacteriaceae</taxon>
        <taxon>Salmonella</taxon>
    </lineage>
</organism>
<sequence>MHAVTVVNMPGKQKRILTANGDNNAGGDLRIVTFAAMAAQHCPFGFAPMHRVPAITAKFMRAIKFRQLYAAPRQLEQPCVLIDNLAYRSHIMTPMLQYQPDGIALPFAYPECALPHKIEICRRPVW</sequence>
<gene>
    <name evidence="1" type="ordered locus">SARI_03491</name>
</gene>
<dbReference type="EMBL" id="CP000880">
    <property type="protein sequence ID" value="ABX23316.1"/>
    <property type="molecule type" value="Genomic_DNA"/>
</dbReference>
<proteinExistence type="predicted"/>